<evidence type="ECO:0000259" key="2">
    <source>
        <dbReference type="PROSITE" id="PS50937"/>
    </source>
</evidence>
<dbReference type="AlphaFoldDB" id="A0A0L8C741"/>
<dbReference type="OrthoDB" id="7817988at2"/>
<feature type="domain" description="HTH merR-type" evidence="2">
    <location>
        <begin position="12"/>
        <end position="75"/>
    </location>
</feature>
<dbReference type="SUPFAM" id="SSF46955">
    <property type="entry name" value="Putative DNA-binding domain"/>
    <property type="match status" value="1"/>
</dbReference>
<evidence type="ECO:0000313" key="3">
    <source>
        <dbReference type="EMBL" id="KOF22777.1"/>
    </source>
</evidence>
<gene>
    <name evidence="3" type="ORF">AC244_04630</name>
</gene>
<evidence type="ECO:0000256" key="1">
    <source>
        <dbReference type="ARBA" id="ARBA00023125"/>
    </source>
</evidence>
<name>A0A0L8C741_ENSAD</name>
<dbReference type="CDD" id="cd00592">
    <property type="entry name" value="HTH_MerR-like"/>
    <property type="match status" value="1"/>
</dbReference>
<dbReference type="PATRIC" id="fig|106592.7.peg.987"/>
<dbReference type="PRINTS" id="PR00040">
    <property type="entry name" value="HTHMERR"/>
</dbReference>
<dbReference type="SMART" id="SM00422">
    <property type="entry name" value="HTH_MERR"/>
    <property type="match status" value="1"/>
</dbReference>
<dbReference type="GO" id="GO:0003677">
    <property type="term" value="F:DNA binding"/>
    <property type="evidence" value="ECO:0007669"/>
    <property type="project" value="UniProtKB-KW"/>
</dbReference>
<dbReference type="SUPFAM" id="SSF52540">
    <property type="entry name" value="P-loop containing nucleoside triphosphate hydrolases"/>
    <property type="match status" value="1"/>
</dbReference>
<dbReference type="PANTHER" id="PTHR30204:SF93">
    <property type="entry name" value="HTH MERR-TYPE DOMAIN-CONTAINING PROTEIN"/>
    <property type="match status" value="1"/>
</dbReference>
<keyword evidence="1" id="KW-0238">DNA-binding</keyword>
<dbReference type="InterPro" id="IPR047057">
    <property type="entry name" value="MerR_fam"/>
</dbReference>
<sequence length="345" mass="37169">MSSSAQFLNATEAAKRLGVSVKALRLYEERGLIAPVRTSVGWRTYGPAEMQRASEIAALRSLGLSLAQIGRVLDGGTQQLGPALAEQQALLEARTQDLHDTVEKVRRLRQDLAADKASTLREWTQKTPPAGGNPKIVLDLPWPWGGEEFTLDAIRRLTYITGPLGSGKTRLARAIATALPGTAFIGLTRLDAENIQTMQHLIEAEPELKSRIATVLARLVEDGATASSALTALLVALESDAKAFVVDMIEQGLDAASQAALMAHLRHGRTDRRPIFMLTRSNAILNLADVGADETIILCPANHNPPSEVPPYPGAPDYETIANCLASPQVRARTEGVIAWRPEVA</sequence>
<proteinExistence type="predicted"/>
<dbReference type="Gene3D" id="3.40.50.300">
    <property type="entry name" value="P-loop containing nucleotide triphosphate hydrolases"/>
    <property type="match status" value="1"/>
</dbReference>
<dbReference type="RefSeq" id="WP_053247571.1">
    <property type="nucleotide sequence ID" value="NZ_LGAP01000001.1"/>
</dbReference>
<dbReference type="Gene3D" id="1.10.1660.10">
    <property type="match status" value="1"/>
</dbReference>
<dbReference type="Proteomes" id="UP000037425">
    <property type="component" value="Unassembled WGS sequence"/>
</dbReference>
<dbReference type="InterPro" id="IPR000551">
    <property type="entry name" value="MerR-type_HTH_dom"/>
</dbReference>
<dbReference type="PANTHER" id="PTHR30204">
    <property type="entry name" value="REDOX-CYCLING DRUG-SENSING TRANSCRIPTIONAL ACTIVATOR SOXR"/>
    <property type="match status" value="1"/>
</dbReference>
<dbReference type="InterPro" id="IPR027417">
    <property type="entry name" value="P-loop_NTPase"/>
</dbReference>
<dbReference type="GO" id="GO:0003700">
    <property type="term" value="F:DNA-binding transcription factor activity"/>
    <property type="evidence" value="ECO:0007669"/>
    <property type="project" value="InterPro"/>
</dbReference>
<dbReference type="EMBL" id="LGAP01000001">
    <property type="protein sequence ID" value="KOF22777.1"/>
    <property type="molecule type" value="Genomic_DNA"/>
</dbReference>
<protein>
    <submittedName>
        <fullName evidence="3">MerR family transcriptional regulator</fullName>
    </submittedName>
</protein>
<dbReference type="CDD" id="cd00267">
    <property type="entry name" value="ABC_ATPase"/>
    <property type="match status" value="1"/>
</dbReference>
<reference evidence="4" key="1">
    <citation type="submission" date="2015-07" db="EMBL/GenBank/DDBJ databases">
        <title>Whole genome sequence of an Ensifer adhaerens strain isolated from a cave pool in the Wind Cave National Park.</title>
        <authorList>
            <person name="Eng W.W.H."/>
            <person name="Gan H.M."/>
            <person name="Barton H.A."/>
            <person name="Savka M.A."/>
        </authorList>
    </citation>
    <scope>NUCLEOTIDE SEQUENCE [LARGE SCALE GENOMIC DNA]</scope>
    <source>
        <strain evidence="4">SD006</strain>
    </source>
</reference>
<comment type="caution">
    <text evidence="3">The sequence shown here is derived from an EMBL/GenBank/DDBJ whole genome shotgun (WGS) entry which is preliminary data.</text>
</comment>
<accession>A0A0L8C741</accession>
<organism evidence="3 4">
    <name type="scientific">Ensifer adhaerens</name>
    <name type="common">Sinorhizobium morelense</name>
    <dbReference type="NCBI Taxonomy" id="106592"/>
    <lineage>
        <taxon>Bacteria</taxon>
        <taxon>Pseudomonadati</taxon>
        <taxon>Pseudomonadota</taxon>
        <taxon>Alphaproteobacteria</taxon>
        <taxon>Hyphomicrobiales</taxon>
        <taxon>Rhizobiaceae</taxon>
        <taxon>Sinorhizobium/Ensifer group</taxon>
        <taxon>Ensifer</taxon>
    </lineage>
</organism>
<dbReference type="InterPro" id="IPR009061">
    <property type="entry name" value="DNA-bd_dom_put_sf"/>
</dbReference>
<evidence type="ECO:0000313" key="4">
    <source>
        <dbReference type="Proteomes" id="UP000037425"/>
    </source>
</evidence>
<dbReference type="PROSITE" id="PS50937">
    <property type="entry name" value="HTH_MERR_2"/>
    <property type="match status" value="1"/>
</dbReference>
<dbReference type="Pfam" id="PF13411">
    <property type="entry name" value="MerR_1"/>
    <property type="match status" value="1"/>
</dbReference>